<comment type="caution">
    <text evidence="1">The sequence shown here is derived from an EMBL/GenBank/DDBJ whole genome shotgun (WGS) entry which is preliminary data.</text>
</comment>
<sequence length="11" mass="1153">DYTGVSNGKGR</sequence>
<keyword evidence="2" id="KW-1185">Reference proteome</keyword>
<dbReference type="EMBL" id="CAJVCH010118307">
    <property type="protein sequence ID" value="CAG7725159.1"/>
    <property type="molecule type" value="Genomic_DNA"/>
</dbReference>
<evidence type="ECO:0000313" key="1">
    <source>
        <dbReference type="EMBL" id="CAG7725159.1"/>
    </source>
</evidence>
<protein>
    <submittedName>
        <fullName evidence="1">Uncharacterized protein</fullName>
    </submittedName>
</protein>
<proteinExistence type="predicted"/>
<feature type="non-terminal residue" evidence="1">
    <location>
        <position position="1"/>
    </location>
</feature>
<reference evidence="1" key="1">
    <citation type="submission" date="2021-06" db="EMBL/GenBank/DDBJ databases">
        <authorList>
            <person name="Hodson N. C."/>
            <person name="Mongue J. A."/>
            <person name="Jaron S. K."/>
        </authorList>
    </citation>
    <scope>NUCLEOTIDE SEQUENCE</scope>
</reference>
<accession>A0A8J2JRK1</accession>
<organism evidence="1 2">
    <name type="scientific">Allacma fusca</name>
    <dbReference type="NCBI Taxonomy" id="39272"/>
    <lineage>
        <taxon>Eukaryota</taxon>
        <taxon>Metazoa</taxon>
        <taxon>Ecdysozoa</taxon>
        <taxon>Arthropoda</taxon>
        <taxon>Hexapoda</taxon>
        <taxon>Collembola</taxon>
        <taxon>Symphypleona</taxon>
        <taxon>Sminthuridae</taxon>
        <taxon>Allacma</taxon>
    </lineage>
</organism>
<evidence type="ECO:0000313" key="2">
    <source>
        <dbReference type="Proteomes" id="UP000708208"/>
    </source>
</evidence>
<gene>
    <name evidence="1" type="ORF">AFUS01_LOCUS14135</name>
</gene>
<name>A0A8J2JRK1_9HEXA</name>
<dbReference type="Proteomes" id="UP000708208">
    <property type="component" value="Unassembled WGS sequence"/>
</dbReference>